<feature type="region of interest" description="Disordered" evidence="2">
    <location>
        <begin position="513"/>
        <end position="569"/>
    </location>
</feature>
<organism evidence="4 5">
    <name type="scientific">Populus tomentosa</name>
    <name type="common">Chinese white poplar</name>
    <dbReference type="NCBI Taxonomy" id="118781"/>
    <lineage>
        <taxon>Eukaryota</taxon>
        <taxon>Viridiplantae</taxon>
        <taxon>Streptophyta</taxon>
        <taxon>Embryophyta</taxon>
        <taxon>Tracheophyta</taxon>
        <taxon>Spermatophyta</taxon>
        <taxon>Magnoliopsida</taxon>
        <taxon>eudicotyledons</taxon>
        <taxon>Gunneridae</taxon>
        <taxon>Pentapetalae</taxon>
        <taxon>rosids</taxon>
        <taxon>fabids</taxon>
        <taxon>Malpighiales</taxon>
        <taxon>Salicaceae</taxon>
        <taxon>Saliceae</taxon>
        <taxon>Populus</taxon>
    </lineage>
</organism>
<evidence type="ECO:0000313" key="4">
    <source>
        <dbReference type="EMBL" id="KAG6746574.1"/>
    </source>
</evidence>
<feature type="compositionally biased region" description="Polar residues" evidence="2">
    <location>
        <begin position="890"/>
        <end position="925"/>
    </location>
</feature>
<evidence type="ECO:0000259" key="3">
    <source>
        <dbReference type="Pfam" id="PF24851"/>
    </source>
</evidence>
<comment type="caution">
    <text evidence="4">The sequence shown here is derived from an EMBL/GenBank/DDBJ whole genome shotgun (WGS) entry which is preliminary data.</text>
</comment>
<dbReference type="PANTHER" id="PTHR35766:SF1">
    <property type="entry name" value="OS08G0543600 PROTEIN"/>
    <property type="match status" value="1"/>
</dbReference>
<feature type="region of interest" description="Disordered" evidence="2">
    <location>
        <begin position="883"/>
        <end position="925"/>
    </location>
</feature>
<accession>A0A8X8CBC7</accession>
<feature type="compositionally biased region" description="Polar residues" evidence="2">
    <location>
        <begin position="350"/>
        <end position="373"/>
    </location>
</feature>
<dbReference type="Pfam" id="PF24851">
    <property type="entry name" value="DUF7725"/>
    <property type="match status" value="1"/>
</dbReference>
<feature type="region of interest" description="Disordered" evidence="2">
    <location>
        <begin position="670"/>
        <end position="692"/>
    </location>
</feature>
<keyword evidence="5" id="KW-1185">Reference proteome</keyword>
<feature type="compositionally biased region" description="Basic and acidic residues" evidence="2">
    <location>
        <begin position="17"/>
        <end position="29"/>
    </location>
</feature>
<dbReference type="Proteomes" id="UP000886885">
    <property type="component" value="Chromosome 15A"/>
</dbReference>
<proteinExistence type="predicted"/>
<dbReference type="InterPro" id="IPR056142">
    <property type="entry name" value="DUF7725"/>
</dbReference>
<gene>
    <name evidence="4" type="ORF">POTOM_048926</name>
</gene>
<protein>
    <recommendedName>
        <fullName evidence="3">DUF7725 domain-containing protein</fullName>
    </recommendedName>
</protein>
<evidence type="ECO:0000256" key="1">
    <source>
        <dbReference type="SAM" id="Coils"/>
    </source>
</evidence>
<feature type="domain" description="DUF7725" evidence="3">
    <location>
        <begin position="729"/>
        <end position="799"/>
    </location>
</feature>
<name>A0A8X8CBC7_POPTO</name>
<evidence type="ECO:0000313" key="5">
    <source>
        <dbReference type="Proteomes" id="UP000886885"/>
    </source>
</evidence>
<keyword evidence="1" id="KW-0175">Coiled coil</keyword>
<feature type="compositionally biased region" description="Low complexity" evidence="2">
    <location>
        <begin position="671"/>
        <end position="687"/>
    </location>
</feature>
<dbReference type="EMBL" id="JAAWWB010000029">
    <property type="protein sequence ID" value="KAG6746574.1"/>
    <property type="molecule type" value="Genomic_DNA"/>
</dbReference>
<reference evidence="4" key="1">
    <citation type="journal article" date="2020" name="bioRxiv">
        <title>Hybrid origin of Populus tomentosa Carr. identified through genome sequencing and phylogenomic analysis.</title>
        <authorList>
            <person name="An X."/>
            <person name="Gao K."/>
            <person name="Chen Z."/>
            <person name="Li J."/>
            <person name="Yang X."/>
            <person name="Yang X."/>
            <person name="Zhou J."/>
            <person name="Guo T."/>
            <person name="Zhao T."/>
            <person name="Huang S."/>
            <person name="Miao D."/>
            <person name="Khan W.U."/>
            <person name="Rao P."/>
            <person name="Ye M."/>
            <person name="Lei B."/>
            <person name="Liao W."/>
            <person name="Wang J."/>
            <person name="Ji L."/>
            <person name="Li Y."/>
            <person name="Guo B."/>
            <person name="Mustafa N.S."/>
            <person name="Li S."/>
            <person name="Yun Q."/>
            <person name="Keller S.R."/>
            <person name="Mao J."/>
            <person name="Zhang R."/>
            <person name="Strauss S.H."/>
        </authorList>
    </citation>
    <scope>NUCLEOTIDE SEQUENCE</scope>
    <source>
        <strain evidence="4">GM15</strain>
        <tissue evidence="4">Leaf</tissue>
    </source>
</reference>
<feature type="coiled-coil region" evidence="1">
    <location>
        <begin position="80"/>
        <end position="107"/>
    </location>
</feature>
<feature type="region of interest" description="Disordered" evidence="2">
    <location>
        <begin position="349"/>
        <end position="373"/>
    </location>
</feature>
<feature type="region of interest" description="Disordered" evidence="2">
    <location>
        <begin position="1"/>
        <end position="46"/>
    </location>
</feature>
<dbReference type="OrthoDB" id="2020644at2759"/>
<feature type="compositionally biased region" description="Polar residues" evidence="2">
    <location>
        <begin position="535"/>
        <end position="564"/>
    </location>
</feature>
<dbReference type="PANTHER" id="PTHR35766">
    <property type="entry name" value="OS08G0543600 PROTEIN"/>
    <property type="match status" value="1"/>
</dbReference>
<feature type="coiled-coil region" evidence="1">
    <location>
        <begin position="232"/>
        <end position="273"/>
    </location>
</feature>
<dbReference type="AlphaFoldDB" id="A0A8X8CBC7"/>
<sequence length="925" mass="103377">MEATAGVAAASRGGSLSRKEWRAVTEQQHRNGGGGDENLEQSKLGQSDERTIYEVQHGRGPADVDFCSITVDEGLDDDILQQRIHSIARQREELQQLETELRAQVIARSEIMEMQNRFHAQIQEHEDATAKLQVQFRVMKESYLCVAITVISPEILKIRSMNFEQLHERGQTIHDLDRRMEEKDRELHAIKLDNEAAWAKEDLLREQNKELATFRHVFIVLTLNYHTFRRERDHSEAERAQHIQQLRDLQEHIQDKERQILELQEQHRADQETIYLKDEQLKVWIARVQEMDALQSNANHSLQAELRERTEQYNQLWLGCQRQFAEMERIHMHTIQQVQLELADARGRSGSYTDESHLPQSNPKDVSSFTQNNGRQLDVNGTTASNANNGVLQNGNADNAVSFASTVNVPNQLSMRTVNMASLLFYGIAGQLQFSICHILWLVPYYTPGVEIRGHTYCDKSNQKDSYHKKDLTSHAAGVPMAPTSLLGMPTYLPPGQVAALHPFILHQQGIHHSMTSHAPQSHAGHFHSIPAMSSRPQWQNQEAVTESAQLSTQNQLASSQNDHNPMRSDVKYDYERPVNGHNFRPDYLDVHISQGAQPDPAILSSTGESQVLESIDRSYLVTPQPEQSLQEISSQFSDALRLNTLEQTIEMKDQHVLNFNNQGLEDQALTEEQASSAASASLSETSVHSVNVSETTINKGTGAVASEAFISSDQTNVVTGGKTSDTPLLDERSLLACIVRTIPTGGRIRINSTLPNRLGKMLSPLHWHDYKRKYGKLDDFVGGHPELFLIEGDYIQLREGAQEMISATAAVAKVAAAAAAAASPYSSFLPSVAVTPMAQSHRLKKAPSIESKSSNDVNFAVAKGISNVKILSISKDSHELNRQDFDRSGVSSTQSKDSVHGTTNSIYSGKQQSRTTGAALTSRR</sequence>
<evidence type="ECO:0000256" key="2">
    <source>
        <dbReference type="SAM" id="MobiDB-lite"/>
    </source>
</evidence>